<dbReference type="Pfam" id="PF00072">
    <property type="entry name" value="Response_reg"/>
    <property type="match status" value="1"/>
</dbReference>
<evidence type="ECO:0000256" key="7">
    <source>
        <dbReference type="PROSITE-ProRule" id="PRU01091"/>
    </source>
</evidence>
<evidence type="ECO:0000256" key="5">
    <source>
        <dbReference type="ARBA" id="ARBA00023163"/>
    </source>
</evidence>
<dbReference type="SMART" id="SM00448">
    <property type="entry name" value="REC"/>
    <property type="match status" value="1"/>
</dbReference>
<dbReference type="Pfam" id="PF00486">
    <property type="entry name" value="Trans_reg_C"/>
    <property type="match status" value="1"/>
</dbReference>
<dbReference type="InterPro" id="IPR039420">
    <property type="entry name" value="WalR-like"/>
</dbReference>
<dbReference type="OrthoDB" id="9802426at2"/>
<dbReference type="AlphaFoldDB" id="A0A1X9NNJ3"/>
<dbReference type="GO" id="GO:0000976">
    <property type="term" value="F:transcription cis-regulatory region binding"/>
    <property type="evidence" value="ECO:0007669"/>
    <property type="project" value="TreeGrafter"/>
</dbReference>
<dbReference type="InterPro" id="IPR001789">
    <property type="entry name" value="Sig_transdc_resp-reg_receiver"/>
</dbReference>
<dbReference type="PROSITE" id="PS50110">
    <property type="entry name" value="RESPONSE_REGULATORY"/>
    <property type="match status" value="1"/>
</dbReference>
<evidence type="ECO:0000256" key="2">
    <source>
        <dbReference type="ARBA" id="ARBA00023012"/>
    </source>
</evidence>
<proteinExistence type="predicted"/>
<evidence type="ECO:0000313" key="10">
    <source>
        <dbReference type="EMBL" id="ARN75463.1"/>
    </source>
</evidence>
<dbReference type="Gene3D" id="1.10.10.10">
    <property type="entry name" value="Winged helix-like DNA-binding domain superfamily/Winged helix DNA-binding domain"/>
    <property type="match status" value="1"/>
</dbReference>
<keyword evidence="3" id="KW-0805">Transcription regulation</keyword>
<evidence type="ECO:0000256" key="1">
    <source>
        <dbReference type="ARBA" id="ARBA00022553"/>
    </source>
</evidence>
<keyword evidence="5" id="KW-0804">Transcription</keyword>
<evidence type="ECO:0000313" key="11">
    <source>
        <dbReference type="Proteomes" id="UP000193450"/>
    </source>
</evidence>
<dbReference type="InterPro" id="IPR001867">
    <property type="entry name" value="OmpR/PhoB-type_DNA-bd"/>
</dbReference>
<feature type="domain" description="Response regulatory" evidence="8">
    <location>
        <begin position="2"/>
        <end position="116"/>
    </location>
</feature>
<protein>
    <submittedName>
        <fullName evidence="10">DNA-binding response regulator</fullName>
    </submittedName>
</protein>
<organism evidence="10 11">
    <name type="scientific">Oceanicoccus sagamiensis</name>
    <dbReference type="NCBI Taxonomy" id="716816"/>
    <lineage>
        <taxon>Bacteria</taxon>
        <taxon>Pseudomonadati</taxon>
        <taxon>Pseudomonadota</taxon>
        <taxon>Gammaproteobacteria</taxon>
        <taxon>Cellvibrionales</taxon>
        <taxon>Spongiibacteraceae</taxon>
        <taxon>Oceanicoccus</taxon>
    </lineage>
</organism>
<dbReference type="PANTHER" id="PTHR48111">
    <property type="entry name" value="REGULATOR OF RPOS"/>
    <property type="match status" value="1"/>
</dbReference>
<evidence type="ECO:0000259" key="8">
    <source>
        <dbReference type="PROSITE" id="PS50110"/>
    </source>
</evidence>
<dbReference type="FunFam" id="1.10.10.10:FF:000005">
    <property type="entry name" value="Two-component system response regulator"/>
    <property type="match status" value="1"/>
</dbReference>
<dbReference type="Proteomes" id="UP000193450">
    <property type="component" value="Chromosome"/>
</dbReference>
<dbReference type="Gene3D" id="6.10.250.690">
    <property type="match status" value="1"/>
</dbReference>
<dbReference type="SUPFAM" id="SSF52172">
    <property type="entry name" value="CheY-like"/>
    <property type="match status" value="1"/>
</dbReference>
<keyword evidence="2" id="KW-0902">Two-component regulatory system</keyword>
<dbReference type="GO" id="GO:0032993">
    <property type="term" value="C:protein-DNA complex"/>
    <property type="evidence" value="ECO:0007669"/>
    <property type="project" value="TreeGrafter"/>
</dbReference>
<dbReference type="FunFam" id="3.40.50.2300:FF:000002">
    <property type="entry name" value="DNA-binding response regulator PhoP"/>
    <property type="match status" value="1"/>
</dbReference>
<dbReference type="PROSITE" id="PS51755">
    <property type="entry name" value="OMPR_PHOB"/>
    <property type="match status" value="1"/>
</dbReference>
<dbReference type="SMART" id="SM00862">
    <property type="entry name" value="Trans_reg_C"/>
    <property type="match status" value="1"/>
</dbReference>
<dbReference type="GO" id="GO:0005829">
    <property type="term" value="C:cytosol"/>
    <property type="evidence" value="ECO:0007669"/>
    <property type="project" value="TreeGrafter"/>
</dbReference>
<evidence type="ECO:0000259" key="9">
    <source>
        <dbReference type="PROSITE" id="PS51755"/>
    </source>
</evidence>
<keyword evidence="4 7" id="KW-0238">DNA-binding</keyword>
<dbReference type="KEGG" id="osg:BST96_15900"/>
<dbReference type="RefSeq" id="WP_085759641.1">
    <property type="nucleotide sequence ID" value="NZ_CP019343.1"/>
</dbReference>
<feature type="modified residue" description="4-aspartylphosphate" evidence="6">
    <location>
        <position position="51"/>
    </location>
</feature>
<reference evidence="10 11" key="1">
    <citation type="submission" date="2016-11" db="EMBL/GenBank/DDBJ databases">
        <title>Trade-off between light-utilization and light-protection in marine flavobacteria.</title>
        <authorList>
            <person name="Kumagai Y."/>
        </authorList>
    </citation>
    <scope>NUCLEOTIDE SEQUENCE [LARGE SCALE GENOMIC DNA]</scope>
    <source>
        <strain evidence="10 11">NBRC 107125</strain>
    </source>
</reference>
<feature type="DNA-binding region" description="OmpR/PhoB-type" evidence="7">
    <location>
        <begin position="124"/>
        <end position="222"/>
    </location>
</feature>
<dbReference type="CDD" id="cd19934">
    <property type="entry name" value="REC_OmpR_EcPhoP-like"/>
    <property type="match status" value="1"/>
</dbReference>
<sequence length="233" mass="25744">MRILIVEDEANIRQQLAESMQQNGYATDTAQDGKEGLYMVEEYPYDLAIIDLGLPEVSGIELIKALRQMGKTFPVLILTARSDWQDKVEGLEAGADDYVVKPFHIEEVSARINALLRRSAGKATATLNFGPLTIDTAAKTAAIDGQAMTLTSYEYNTLQYLAHHAGKVVSKTELTEHLYSQDFDRDSNVIEVFIGRLRKKIDPQNSLKPIATVRGQGYRFTLASTAPDSTSGD</sequence>
<dbReference type="PANTHER" id="PTHR48111:SF71">
    <property type="entry name" value="TRANSCRIPTIONAL REGULATORY PROTEIN PHOP"/>
    <property type="match status" value="1"/>
</dbReference>
<name>A0A1X9NNJ3_9GAMM</name>
<evidence type="ECO:0000256" key="4">
    <source>
        <dbReference type="ARBA" id="ARBA00023125"/>
    </source>
</evidence>
<accession>A0A1X9NNJ3</accession>
<dbReference type="GO" id="GO:0000156">
    <property type="term" value="F:phosphorelay response regulator activity"/>
    <property type="evidence" value="ECO:0007669"/>
    <property type="project" value="TreeGrafter"/>
</dbReference>
<keyword evidence="11" id="KW-1185">Reference proteome</keyword>
<dbReference type="InterPro" id="IPR036388">
    <property type="entry name" value="WH-like_DNA-bd_sf"/>
</dbReference>
<feature type="domain" description="OmpR/PhoB-type" evidence="9">
    <location>
        <begin position="124"/>
        <end position="222"/>
    </location>
</feature>
<dbReference type="InterPro" id="IPR011006">
    <property type="entry name" value="CheY-like_superfamily"/>
</dbReference>
<evidence type="ECO:0000256" key="6">
    <source>
        <dbReference type="PROSITE-ProRule" id="PRU00169"/>
    </source>
</evidence>
<dbReference type="EMBL" id="CP019343">
    <property type="protein sequence ID" value="ARN75463.1"/>
    <property type="molecule type" value="Genomic_DNA"/>
</dbReference>
<gene>
    <name evidence="10" type="ORF">BST96_15900</name>
</gene>
<dbReference type="CDD" id="cd00383">
    <property type="entry name" value="trans_reg_C"/>
    <property type="match status" value="1"/>
</dbReference>
<dbReference type="STRING" id="716816.BST96_15900"/>
<dbReference type="Gene3D" id="3.40.50.2300">
    <property type="match status" value="1"/>
</dbReference>
<evidence type="ECO:0000256" key="3">
    <source>
        <dbReference type="ARBA" id="ARBA00023015"/>
    </source>
</evidence>
<keyword evidence="1 6" id="KW-0597">Phosphoprotein</keyword>
<dbReference type="GO" id="GO:0006355">
    <property type="term" value="P:regulation of DNA-templated transcription"/>
    <property type="evidence" value="ECO:0007669"/>
    <property type="project" value="InterPro"/>
</dbReference>